<dbReference type="OrthoDB" id="3250770at2759"/>
<proteinExistence type="predicted"/>
<protein>
    <submittedName>
        <fullName evidence="1">Uncharacterized protein</fullName>
    </submittedName>
</protein>
<evidence type="ECO:0000313" key="2">
    <source>
        <dbReference type="Proteomes" id="UP000092993"/>
    </source>
</evidence>
<name>A0A1C7MPL1_GRIFR</name>
<dbReference type="OMA" id="YHMRFIC"/>
<dbReference type="STRING" id="5627.A0A1C7MPL1"/>
<dbReference type="AlphaFoldDB" id="A0A1C7MPL1"/>
<accession>A0A1C7MPL1</accession>
<evidence type="ECO:0000313" key="1">
    <source>
        <dbReference type="EMBL" id="OBZ78369.1"/>
    </source>
</evidence>
<keyword evidence="2" id="KW-1185">Reference proteome</keyword>
<dbReference type="EMBL" id="LUGG01000002">
    <property type="protein sequence ID" value="OBZ78369.1"/>
    <property type="molecule type" value="Genomic_DNA"/>
</dbReference>
<gene>
    <name evidence="1" type="ORF">A0H81_02242</name>
</gene>
<organism evidence="1 2">
    <name type="scientific">Grifola frondosa</name>
    <name type="common">Maitake</name>
    <name type="synonym">Polyporus frondosus</name>
    <dbReference type="NCBI Taxonomy" id="5627"/>
    <lineage>
        <taxon>Eukaryota</taxon>
        <taxon>Fungi</taxon>
        <taxon>Dikarya</taxon>
        <taxon>Basidiomycota</taxon>
        <taxon>Agaricomycotina</taxon>
        <taxon>Agaricomycetes</taxon>
        <taxon>Polyporales</taxon>
        <taxon>Grifolaceae</taxon>
        <taxon>Grifola</taxon>
    </lineage>
</organism>
<reference evidence="1 2" key="1">
    <citation type="submission" date="2016-03" db="EMBL/GenBank/DDBJ databases">
        <title>Whole genome sequencing of Grifola frondosa 9006-11.</title>
        <authorList>
            <person name="Min B."/>
            <person name="Park H."/>
            <person name="Kim J.-G."/>
            <person name="Cho H."/>
            <person name="Oh Y.-L."/>
            <person name="Kong W.-S."/>
            <person name="Choi I.-G."/>
        </authorList>
    </citation>
    <scope>NUCLEOTIDE SEQUENCE [LARGE SCALE GENOMIC DNA]</scope>
    <source>
        <strain evidence="1 2">9006-11</strain>
    </source>
</reference>
<dbReference type="Proteomes" id="UP000092993">
    <property type="component" value="Unassembled WGS sequence"/>
</dbReference>
<comment type="caution">
    <text evidence="1">The sequence shown here is derived from an EMBL/GenBank/DDBJ whole genome shotgun (WGS) entry which is preliminary data.</text>
</comment>
<sequence>MGLVKILLYVGDDTFVTTLAEDVDPTSRSENVWISPALKHNGSDYHMRFICDNPPLTIYTADFTIADMAPYSPLHGGTIDANKSTVETVSIFTPVLTLVLPNSTVVSTLAPTTVPLRPSAVPSVISNEEDSYMAHDKNPGAVIGGTGRRTTVDLERFKFRLVFIFWPALIGITLAL</sequence>